<dbReference type="PANTHER" id="PTHR45809">
    <property type="entry name" value="VIRAL IAP-ASSOCIATED FACTOR HOMOLOG"/>
    <property type="match status" value="1"/>
</dbReference>
<evidence type="ECO:0000256" key="2">
    <source>
        <dbReference type="SAM" id="MobiDB-lite"/>
    </source>
</evidence>
<accession>L8X681</accession>
<dbReference type="InterPro" id="IPR051498">
    <property type="entry name" value="Phosducin-like_chap/apop_reg"/>
</dbReference>
<dbReference type="Gene3D" id="3.40.30.10">
    <property type="entry name" value="Glutaredoxin"/>
    <property type="match status" value="1"/>
</dbReference>
<dbReference type="PANTHER" id="PTHR45809:SF3">
    <property type="entry name" value="VIRAL IAP-ASSOCIATED FACTOR HOMOLOG"/>
    <property type="match status" value="1"/>
</dbReference>
<evidence type="ECO:0000256" key="1">
    <source>
        <dbReference type="ARBA" id="ARBA00009686"/>
    </source>
</evidence>
<evidence type="ECO:0000313" key="4">
    <source>
        <dbReference type="Proteomes" id="UP000011668"/>
    </source>
</evidence>
<keyword evidence="4" id="KW-1185">Reference proteome</keyword>
<dbReference type="InterPro" id="IPR036249">
    <property type="entry name" value="Thioredoxin-like_sf"/>
</dbReference>
<dbReference type="STRING" id="983506.L8X681"/>
<gene>
    <name evidence="3" type="ORF">AG1IA_01413</name>
</gene>
<proteinExistence type="inferred from homology"/>
<reference evidence="3 4" key="1">
    <citation type="journal article" date="2013" name="Nat. Commun.">
        <title>The evolution and pathogenic mechanisms of the rice sheath blight pathogen.</title>
        <authorList>
            <person name="Zheng A."/>
            <person name="Lin R."/>
            <person name="Xu L."/>
            <person name="Qin P."/>
            <person name="Tang C."/>
            <person name="Ai P."/>
            <person name="Zhang D."/>
            <person name="Liu Y."/>
            <person name="Sun Z."/>
            <person name="Feng H."/>
            <person name="Wang Y."/>
            <person name="Chen Y."/>
            <person name="Liang X."/>
            <person name="Fu R."/>
            <person name="Li Q."/>
            <person name="Zhang J."/>
            <person name="Yu X."/>
            <person name="Xie Z."/>
            <person name="Ding L."/>
            <person name="Guan P."/>
            <person name="Tang J."/>
            <person name="Liang Y."/>
            <person name="Wang S."/>
            <person name="Deng Q."/>
            <person name="Li S."/>
            <person name="Zhu J."/>
            <person name="Wang L."/>
            <person name="Liu H."/>
            <person name="Li P."/>
        </authorList>
    </citation>
    <scope>NUCLEOTIDE SEQUENCE [LARGE SCALE GENOMIC DNA]</scope>
    <source>
        <strain evidence="4">AG-1 IA</strain>
    </source>
</reference>
<feature type="compositionally biased region" description="Polar residues" evidence="2">
    <location>
        <begin position="273"/>
        <end position="283"/>
    </location>
</feature>
<feature type="region of interest" description="Disordered" evidence="2">
    <location>
        <begin position="76"/>
        <end position="99"/>
    </location>
</feature>
<comment type="similarity">
    <text evidence="1">Belongs to the phosducin family.</text>
</comment>
<evidence type="ECO:0000313" key="3">
    <source>
        <dbReference type="EMBL" id="ELU44553.1"/>
    </source>
</evidence>
<dbReference type="OrthoDB" id="45518at2759"/>
<dbReference type="GO" id="GO:0006457">
    <property type="term" value="P:protein folding"/>
    <property type="evidence" value="ECO:0007669"/>
    <property type="project" value="TreeGrafter"/>
</dbReference>
<comment type="caution">
    <text evidence="3">The sequence shown here is derived from an EMBL/GenBank/DDBJ whole genome shotgun (WGS) entry which is preliminary data.</text>
</comment>
<organism evidence="3 4">
    <name type="scientific">Thanatephorus cucumeris (strain AG1-IA)</name>
    <name type="common">Rice sheath blight fungus</name>
    <name type="synonym">Rhizoctonia solani</name>
    <dbReference type="NCBI Taxonomy" id="983506"/>
    <lineage>
        <taxon>Eukaryota</taxon>
        <taxon>Fungi</taxon>
        <taxon>Dikarya</taxon>
        <taxon>Basidiomycota</taxon>
        <taxon>Agaricomycotina</taxon>
        <taxon>Agaricomycetes</taxon>
        <taxon>Cantharellales</taxon>
        <taxon>Ceratobasidiaceae</taxon>
        <taxon>Rhizoctonia</taxon>
        <taxon>Rhizoctonia solani AG-1</taxon>
    </lineage>
</organism>
<sequence>MDSRCQWLIVPLGSNQIPRSIHVIWPYCAYFGGSPVHPVYITSQSATSSTKSCVNVNMQNPNEDTEWNDILRKHGIIPERPKTPPSPPPPPSPTIAEKLGGASDSALKELEDDAGDSETERIVQEYRRKRMQEFRKEQKRGRFGEMMPIGRDDYKREVTEASRVDEEGMEGRGFGQPVVCYLYKDGQQMYRKLPRPPLTDLILLSKWQSREPGDSMGDRQAQNDSSILRALGMIPEKAPAQPRANREDSGSEDEVQRLSSTLRGTKLREPKQGTGTVNAQTSKIRGPPKPIVEDDDSDFDL</sequence>
<dbReference type="EMBL" id="AFRT01000293">
    <property type="protein sequence ID" value="ELU44553.1"/>
    <property type="molecule type" value="Genomic_DNA"/>
</dbReference>
<dbReference type="SUPFAM" id="SSF52833">
    <property type="entry name" value="Thioredoxin-like"/>
    <property type="match status" value="1"/>
</dbReference>
<dbReference type="GO" id="GO:0005737">
    <property type="term" value="C:cytoplasm"/>
    <property type="evidence" value="ECO:0007669"/>
    <property type="project" value="TreeGrafter"/>
</dbReference>
<protein>
    <submittedName>
        <fullName evidence="3">Uncharacterized protein</fullName>
    </submittedName>
</protein>
<feature type="compositionally biased region" description="Pro residues" evidence="2">
    <location>
        <begin position="83"/>
        <end position="93"/>
    </location>
</feature>
<dbReference type="AlphaFoldDB" id="L8X681"/>
<dbReference type="HOGENOM" id="CLU_072604_2_0_1"/>
<dbReference type="Proteomes" id="UP000011668">
    <property type="component" value="Unassembled WGS sequence"/>
</dbReference>
<feature type="region of interest" description="Disordered" evidence="2">
    <location>
        <begin position="210"/>
        <end position="301"/>
    </location>
</feature>
<name>L8X681_THACA</name>